<protein>
    <recommendedName>
        <fullName evidence="5">Fucose-specific lectin</fullName>
    </recommendedName>
</protein>
<dbReference type="SUPFAM" id="SSF89372">
    <property type="entry name" value="Fucose-specific lectin"/>
    <property type="match status" value="1"/>
</dbReference>
<dbReference type="OrthoDB" id="4659572at2759"/>
<feature type="transmembrane region" description="Helical" evidence="2">
    <location>
        <begin position="130"/>
        <end position="153"/>
    </location>
</feature>
<accession>M7TQZ8</accession>
<gene>
    <name evidence="3" type="ORF">UCREL1_573</name>
</gene>
<dbReference type="KEGG" id="ela:UCREL1_573"/>
<keyword evidence="4" id="KW-1185">Reference proteome</keyword>
<evidence type="ECO:0000256" key="1">
    <source>
        <dbReference type="SAM" id="MobiDB-lite"/>
    </source>
</evidence>
<evidence type="ECO:0000313" key="4">
    <source>
        <dbReference type="Proteomes" id="UP000012174"/>
    </source>
</evidence>
<keyword evidence="2" id="KW-0472">Membrane</keyword>
<dbReference type="HOGENOM" id="CLU_549848_0_0_1"/>
<dbReference type="eggNOG" id="ENOG502SRIQ">
    <property type="taxonomic scope" value="Eukaryota"/>
</dbReference>
<dbReference type="Proteomes" id="UP000012174">
    <property type="component" value="Unassembled WGS sequence"/>
</dbReference>
<evidence type="ECO:0000256" key="2">
    <source>
        <dbReference type="SAM" id="Phobius"/>
    </source>
</evidence>
<keyword evidence="2" id="KW-0812">Transmembrane</keyword>
<name>M7TQZ8_EUTLA</name>
<dbReference type="AlphaFoldDB" id="M7TQZ8"/>
<keyword evidence="2" id="KW-1133">Transmembrane helix</keyword>
<reference evidence="4" key="1">
    <citation type="journal article" date="2013" name="Genome Announc.">
        <title>Draft genome sequence of the grapevine dieback fungus Eutypa lata UCR-EL1.</title>
        <authorList>
            <person name="Blanco-Ulate B."/>
            <person name="Rolshausen P.E."/>
            <person name="Cantu D."/>
        </authorList>
    </citation>
    <scope>NUCLEOTIDE SEQUENCE [LARGE SCALE GENOMIC DNA]</scope>
    <source>
        <strain evidence="4">UCR-EL1</strain>
    </source>
</reference>
<feature type="compositionally biased region" description="Acidic residues" evidence="1">
    <location>
        <begin position="164"/>
        <end position="175"/>
    </location>
</feature>
<proteinExistence type="predicted"/>
<evidence type="ECO:0000313" key="3">
    <source>
        <dbReference type="EMBL" id="EMR72371.1"/>
    </source>
</evidence>
<dbReference type="Gene3D" id="2.120.10.70">
    <property type="entry name" value="Fucose-specific lectin"/>
    <property type="match status" value="1"/>
</dbReference>
<dbReference type="EMBL" id="KB705466">
    <property type="protein sequence ID" value="EMR72371.1"/>
    <property type="molecule type" value="Genomic_DNA"/>
</dbReference>
<sequence>MASPPQQEQRPGSDFYSTLEVDNRAYHSSQAPEVVAVDRENLPEVDHYRENLPEVNHFANAPPSTGYSETYYSGGTYSSANTPQAAAAIPAKEDGPYVGAVGGEVPPGRAAGGAGPGASEPRICGVRRKLFILLATLAAVIVVGVVVGVSVGVTTTRNAVSESEQQEGGDGDDSGDAGGKTPASTDGPPNEIRLDTRIAVTNFTDEVGNENYLVIYQLYSGAIWKRVEFGGHDTNQLVADMSTYNDSESQSEWLVSPVVDGKTGSLSLDDVQNGTSFAIDAYMDSADRLLHLYWMAPDNKIKSARFDQFKTDTTHTAQDWYEAPASDLYVASAGSSLISYGRECLDAPCPQWSYLFWQEDDAVEGAGLEPGGQWETLGPSLGASSGGFDSNSVTPPGANASLALTMQRATAGDGGFRSISMFYPADSGVLGQIIFERNTETGPYKGYALPREDLGASTGVAAFTTGTNDTNSTAEPLGFQVLTADPDADNGVQLTYYRDDEWTVAEEVAELADCQPLATMAATRARRVYCVVKTDDDTAEIVEFAWNGDPEADASTYTSYRRVGTVNTTVEL</sequence>
<feature type="region of interest" description="Disordered" evidence="1">
    <location>
        <begin position="158"/>
        <end position="191"/>
    </location>
</feature>
<organism evidence="3 4">
    <name type="scientific">Eutypa lata (strain UCR-EL1)</name>
    <name type="common">Grapevine dieback disease fungus</name>
    <name type="synonym">Eutypa armeniacae</name>
    <dbReference type="NCBI Taxonomy" id="1287681"/>
    <lineage>
        <taxon>Eukaryota</taxon>
        <taxon>Fungi</taxon>
        <taxon>Dikarya</taxon>
        <taxon>Ascomycota</taxon>
        <taxon>Pezizomycotina</taxon>
        <taxon>Sordariomycetes</taxon>
        <taxon>Xylariomycetidae</taxon>
        <taxon>Xylariales</taxon>
        <taxon>Diatrypaceae</taxon>
        <taxon>Eutypa</taxon>
    </lineage>
</organism>
<dbReference type="STRING" id="1287681.M7TQZ8"/>
<evidence type="ECO:0008006" key="5">
    <source>
        <dbReference type="Google" id="ProtNLM"/>
    </source>
</evidence>